<dbReference type="InterPro" id="IPR002100">
    <property type="entry name" value="TF_MADSbox"/>
</dbReference>
<dbReference type="FunFam" id="3.40.1810.10:FF:000003">
    <property type="entry name" value="MADS-box transcription factor MADS-MC"/>
    <property type="match status" value="1"/>
</dbReference>
<dbReference type="eggNOG" id="KOG0014">
    <property type="taxonomic scope" value="Eukaryota"/>
</dbReference>
<dbReference type="CDD" id="cd00265">
    <property type="entry name" value="MADS_MEF2_like"/>
    <property type="match status" value="1"/>
</dbReference>
<dbReference type="SMART" id="SM00432">
    <property type="entry name" value="MADS"/>
    <property type="match status" value="1"/>
</dbReference>
<keyword evidence="3" id="KW-0238">DNA-binding</keyword>
<dbReference type="SUPFAM" id="SSF55455">
    <property type="entry name" value="SRF-like"/>
    <property type="match status" value="1"/>
</dbReference>
<dbReference type="GO" id="GO:0046983">
    <property type="term" value="F:protein dimerization activity"/>
    <property type="evidence" value="ECO:0007669"/>
    <property type="project" value="InterPro"/>
</dbReference>
<feature type="domain" description="MADS-box" evidence="7">
    <location>
        <begin position="36"/>
        <end position="96"/>
    </location>
</feature>
<dbReference type="InterPro" id="IPR036879">
    <property type="entry name" value="TF_MADSbox_sf"/>
</dbReference>
<protein>
    <submittedName>
        <fullName evidence="8">MADS-box transcription factor 22</fullName>
    </submittedName>
</protein>
<dbReference type="HOGENOM" id="CLU_053053_1_0_1"/>
<keyword evidence="2" id="KW-0805">Transcription regulation</keyword>
<name>I1HW38_BRADI</name>
<evidence type="ECO:0000256" key="1">
    <source>
        <dbReference type="ARBA" id="ARBA00004123"/>
    </source>
</evidence>
<evidence type="ECO:0000256" key="5">
    <source>
        <dbReference type="ARBA" id="ARBA00023242"/>
    </source>
</evidence>
<keyword evidence="4" id="KW-0804">Transcription</keyword>
<dbReference type="GO" id="GO:0005634">
    <property type="term" value="C:nucleus"/>
    <property type="evidence" value="ECO:0007669"/>
    <property type="project" value="UniProtKB-SubCell"/>
</dbReference>
<dbReference type="GO" id="GO:0000977">
    <property type="term" value="F:RNA polymerase II transcription regulatory region sequence-specific DNA binding"/>
    <property type="evidence" value="ECO:0007669"/>
    <property type="project" value="InterPro"/>
</dbReference>
<reference evidence="8" key="1">
    <citation type="journal article" date="2014" name="PLoS ONE">
        <title>Genome-wide analysis of the MADS-box gene family in Brachypodium distachyon.</title>
        <authorList>
            <person name="Wei B."/>
            <person name="Zhang R.Z."/>
            <person name="Guo J.J."/>
            <person name="Liu D.M."/>
            <person name="Li A.L."/>
            <person name="Fan R.C."/>
            <person name="Mao L."/>
            <person name="Zhang X.Q."/>
        </authorList>
    </citation>
    <scope>NUCLEOTIDE SEQUENCE</scope>
</reference>
<dbReference type="Pfam" id="PF00319">
    <property type="entry name" value="SRF-TF"/>
    <property type="match status" value="1"/>
</dbReference>
<feature type="compositionally biased region" description="Acidic residues" evidence="6">
    <location>
        <begin position="1"/>
        <end position="11"/>
    </location>
</feature>
<evidence type="ECO:0000259" key="7">
    <source>
        <dbReference type="PROSITE" id="PS50066"/>
    </source>
</evidence>
<evidence type="ECO:0000256" key="4">
    <source>
        <dbReference type="ARBA" id="ARBA00023163"/>
    </source>
</evidence>
<dbReference type="AlphaFoldDB" id="I1HW38"/>
<evidence type="ECO:0000256" key="6">
    <source>
        <dbReference type="SAM" id="MobiDB-lite"/>
    </source>
</evidence>
<organism evidence="8">
    <name type="scientific">Brachypodium distachyon</name>
    <name type="common">Purple false brome</name>
    <name type="synonym">Trachynia distachya</name>
    <dbReference type="NCBI Taxonomy" id="15368"/>
    <lineage>
        <taxon>Eukaryota</taxon>
        <taxon>Viridiplantae</taxon>
        <taxon>Streptophyta</taxon>
        <taxon>Embryophyta</taxon>
        <taxon>Tracheophyta</taxon>
        <taxon>Spermatophyta</taxon>
        <taxon>Magnoliopsida</taxon>
        <taxon>Liliopsida</taxon>
        <taxon>Poales</taxon>
        <taxon>Poaceae</taxon>
        <taxon>BOP clade</taxon>
        <taxon>Pooideae</taxon>
        <taxon>Stipodae</taxon>
        <taxon>Brachypodieae</taxon>
        <taxon>Brachypodium</taxon>
    </lineage>
</organism>
<proteinExistence type="evidence at transcript level"/>
<sequence length="216" mass="24252">MVAAAEPEEEQQIVAAADVEMSSPEEKKKEKAVQQGRRGRREMRRIECATSRQVTFSKRRSGLLKKAFELGVLCDAEVGLLVFSPRGRLYEYASTADLQKTIDRYLNHTKGAPANEKALESAGVQQKKMLDQILELREKEEKLLMENSSLREKYHALPLLELATRTVEAAHARSPGATIGGGEEAPEDNDDERRRRQKDVEDVETELVIGRPGTHI</sequence>
<accession>I1HW38</accession>
<dbReference type="PANTHER" id="PTHR48019">
    <property type="entry name" value="SERUM RESPONSE FACTOR HOMOLOG"/>
    <property type="match status" value="1"/>
</dbReference>
<evidence type="ECO:0000256" key="2">
    <source>
        <dbReference type="ARBA" id="ARBA00023015"/>
    </source>
</evidence>
<dbReference type="GO" id="GO:0045944">
    <property type="term" value="P:positive regulation of transcription by RNA polymerase II"/>
    <property type="evidence" value="ECO:0007669"/>
    <property type="project" value="InterPro"/>
</dbReference>
<dbReference type="PRINTS" id="PR00404">
    <property type="entry name" value="MADSDOMAIN"/>
</dbReference>
<dbReference type="Gene3D" id="3.40.1810.10">
    <property type="entry name" value="Transcription factor, MADS-box"/>
    <property type="match status" value="1"/>
</dbReference>
<dbReference type="InterPro" id="IPR050142">
    <property type="entry name" value="MADS-box/MEF2_TF"/>
</dbReference>
<keyword evidence="5" id="KW-0539">Nucleus</keyword>
<evidence type="ECO:0000313" key="8">
    <source>
        <dbReference type="EMBL" id="AIG21831.1"/>
    </source>
</evidence>
<dbReference type="ExpressionAtlas" id="I1HW38">
    <property type="expression patterns" value="baseline and differential"/>
</dbReference>
<feature type="compositionally biased region" description="Basic and acidic residues" evidence="6">
    <location>
        <begin position="191"/>
        <end position="200"/>
    </location>
</feature>
<dbReference type="EMBL" id="KF469317">
    <property type="protein sequence ID" value="AIG21831.1"/>
    <property type="molecule type" value="mRNA"/>
</dbReference>
<comment type="subcellular location">
    <subcellularLocation>
        <location evidence="1">Nucleus</location>
    </subcellularLocation>
</comment>
<feature type="region of interest" description="Disordered" evidence="6">
    <location>
        <begin position="1"/>
        <end position="42"/>
    </location>
</feature>
<dbReference type="InterPro" id="IPR033896">
    <property type="entry name" value="MEF2-like_N"/>
</dbReference>
<dbReference type="PROSITE" id="PS50066">
    <property type="entry name" value="MADS_BOX_2"/>
    <property type="match status" value="1"/>
</dbReference>
<evidence type="ECO:0000256" key="3">
    <source>
        <dbReference type="ARBA" id="ARBA00023125"/>
    </source>
</evidence>
<feature type="region of interest" description="Disordered" evidence="6">
    <location>
        <begin position="172"/>
        <end position="216"/>
    </location>
</feature>